<dbReference type="CDD" id="cd23159">
    <property type="entry name" value="Prefoldin_URI1"/>
    <property type="match status" value="1"/>
</dbReference>
<dbReference type="GO" id="GO:0019212">
    <property type="term" value="F:phosphatase inhibitor activity"/>
    <property type="evidence" value="ECO:0007669"/>
    <property type="project" value="TreeGrafter"/>
</dbReference>
<keyword evidence="7" id="KW-1185">Reference proteome</keyword>
<accession>A0AAD5IVY8</accession>
<reference evidence="6" key="1">
    <citation type="journal article" date="2022" name="Plant J.">
        <title>Strategies of tolerance reflected in two North American maple genomes.</title>
        <authorList>
            <person name="McEvoy S.L."/>
            <person name="Sezen U.U."/>
            <person name="Trouern-Trend A."/>
            <person name="McMahon S.M."/>
            <person name="Schaberg P.G."/>
            <person name="Yang J."/>
            <person name="Wegrzyn J.L."/>
            <person name="Swenson N.G."/>
        </authorList>
    </citation>
    <scope>NUCLEOTIDE SEQUENCE</scope>
    <source>
        <strain evidence="6">91603</strain>
    </source>
</reference>
<feature type="compositionally biased region" description="Acidic residues" evidence="5">
    <location>
        <begin position="249"/>
        <end position="264"/>
    </location>
</feature>
<feature type="compositionally biased region" description="Polar residues" evidence="5">
    <location>
        <begin position="172"/>
        <end position="183"/>
    </location>
</feature>
<dbReference type="GO" id="GO:0006457">
    <property type="term" value="P:protein folding"/>
    <property type="evidence" value="ECO:0007669"/>
    <property type="project" value="UniProtKB-ARBA"/>
</dbReference>
<dbReference type="InterPro" id="IPR052255">
    <property type="entry name" value="RNA_pol_II_subunit5-mediator"/>
</dbReference>
<feature type="compositionally biased region" description="Polar residues" evidence="5">
    <location>
        <begin position="296"/>
        <end position="314"/>
    </location>
</feature>
<evidence type="ECO:0000313" key="6">
    <source>
        <dbReference type="EMBL" id="KAI9178067.1"/>
    </source>
</evidence>
<feature type="region of interest" description="Disordered" evidence="5">
    <location>
        <begin position="158"/>
        <end position="186"/>
    </location>
</feature>
<dbReference type="GO" id="GO:0000122">
    <property type="term" value="P:negative regulation of transcription by RNA polymerase II"/>
    <property type="evidence" value="ECO:0007669"/>
    <property type="project" value="TreeGrafter"/>
</dbReference>
<comment type="similarity">
    <text evidence="3">Belongs to the RNA polymerase II subunit 5-mediating protein family.</text>
</comment>
<dbReference type="GO" id="GO:0003714">
    <property type="term" value="F:transcription corepressor activity"/>
    <property type="evidence" value="ECO:0007669"/>
    <property type="project" value="TreeGrafter"/>
</dbReference>
<gene>
    <name evidence="6" type="ORF">LWI28_022332</name>
</gene>
<evidence type="ECO:0000256" key="3">
    <source>
        <dbReference type="ARBA" id="ARBA00038295"/>
    </source>
</evidence>
<dbReference type="InterPro" id="IPR004127">
    <property type="entry name" value="Prefoldin_subunit_alpha"/>
</dbReference>
<dbReference type="AlphaFoldDB" id="A0AAD5IVY8"/>
<dbReference type="GO" id="GO:0009409">
    <property type="term" value="P:response to cold"/>
    <property type="evidence" value="ECO:0007669"/>
    <property type="project" value="UniProtKB-ARBA"/>
</dbReference>
<keyword evidence="2" id="KW-0539">Nucleus</keyword>
<dbReference type="Pfam" id="PF02996">
    <property type="entry name" value="Prefoldin"/>
    <property type="match status" value="1"/>
</dbReference>
<dbReference type="InterPro" id="IPR009053">
    <property type="entry name" value="Prefoldin"/>
</dbReference>
<dbReference type="GO" id="GO:0003682">
    <property type="term" value="F:chromatin binding"/>
    <property type="evidence" value="ECO:0007669"/>
    <property type="project" value="TreeGrafter"/>
</dbReference>
<dbReference type="GO" id="GO:0005634">
    <property type="term" value="C:nucleus"/>
    <property type="evidence" value="ECO:0007669"/>
    <property type="project" value="UniProtKB-SubCell"/>
</dbReference>
<keyword evidence="4" id="KW-0175">Coiled coil</keyword>
<evidence type="ECO:0000256" key="1">
    <source>
        <dbReference type="ARBA" id="ARBA00004123"/>
    </source>
</evidence>
<name>A0AAD5IVY8_ACENE</name>
<evidence type="ECO:0000256" key="5">
    <source>
        <dbReference type="SAM" id="MobiDB-lite"/>
    </source>
</evidence>
<feature type="region of interest" description="Disordered" evidence="5">
    <location>
        <begin position="209"/>
        <end position="314"/>
    </location>
</feature>
<feature type="coiled-coil region" evidence="4">
    <location>
        <begin position="19"/>
        <end position="46"/>
    </location>
</feature>
<organism evidence="6 7">
    <name type="scientific">Acer negundo</name>
    <name type="common">Box elder</name>
    <dbReference type="NCBI Taxonomy" id="4023"/>
    <lineage>
        <taxon>Eukaryota</taxon>
        <taxon>Viridiplantae</taxon>
        <taxon>Streptophyta</taxon>
        <taxon>Embryophyta</taxon>
        <taxon>Tracheophyta</taxon>
        <taxon>Spermatophyta</taxon>
        <taxon>Magnoliopsida</taxon>
        <taxon>eudicotyledons</taxon>
        <taxon>Gunneridae</taxon>
        <taxon>Pentapetalae</taxon>
        <taxon>rosids</taxon>
        <taxon>malvids</taxon>
        <taxon>Sapindales</taxon>
        <taxon>Sapindaceae</taxon>
        <taxon>Hippocastanoideae</taxon>
        <taxon>Acereae</taxon>
        <taxon>Acer</taxon>
    </lineage>
</organism>
<proteinExistence type="inferred from homology"/>
<dbReference type="PANTHER" id="PTHR15111">
    <property type="entry name" value="RNA POLYMERASE II SUBUNIT 5-MEDIATING PROTEIN NNX3"/>
    <property type="match status" value="1"/>
</dbReference>
<dbReference type="EMBL" id="JAJSOW010000102">
    <property type="protein sequence ID" value="KAI9178067.1"/>
    <property type="molecule type" value="Genomic_DNA"/>
</dbReference>
<dbReference type="PANTHER" id="PTHR15111:SF0">
    <property type="entry name" value="UNCONVENTIONAL PREFOLDIN RPB5 INTERACTOR 1"/>
    <property type="match status" value="1"/>
</dbReference>
<feature type="compositionally biased region" description="Basic and acidic residues" evidence="5">
    <location>
        <begin position="271"/>
        <end position="295"/>
    </location>
</feature>
<dbReference type="Gene3D" id="1.10.287.370">
    <property type="match status" value="1"/>
</dbReference>
<dbReference type="NCBIfam" id="TIGR00293">
    <property type="entry name" value="prefoldin subunit alpha"/>
    <property type="match status" value="1"/>
</dbReference>
<comment type="subcellular location">
    <subcellularLocation>
        <location evidence="1">Nucleus</location>
    </subcellularLocation>
</comment>
<evidence type="ECO:0000313" key="7">
    <source>
        <dbReference type="Proteomes" id="UP001064489"/>
    </source>
</evidence>
<evidence type="ECO:0008006" key="8">
    <source>
        <dbReference type="Google" id="ProtNLM"/>
    </source>
</evidence>
<evidence type="ECO:0000256" key="4">
    <source>
        <dbReference type="SAM" id="Coils"/>
    </source>
</evidence>
<reference evidence="6" key="2">
    <citation type="submission" date="2023-02" db="EMBL/GenBank/DDBJ databases">
        <authorList>
            <person name="Swenson N.G."/>
            <person name="Wegrzyn J.L."/>
            <person name="Mcevoy S.L."/>
        </authorList>
    </citation>
    <scope>NUCLEOTIDE SEQUENCE</scope>
    <source>
        <strain evidence="6">91603</strain>
        <tissue evidence="6">Leaf</tissue>
    </source>
</reference>
<evidence type="ECO:0000256" key="2">
    <source>
        <dbReference type="ARBA" id="ARBA00023242"/>
    </source>
</evidence>
<dbReference type="SUPFAM" id="SSF46579">
    <property type="entry name" value="Prefoldin"/>
    <property type="match status" value="1"/>
</dbReference>
<sequence>MEEPTVKGTVTPLSSMFPVEDAQRAAKRVEDALSEKQQELNQVKEFIADNTNLIKLVQKLPEELHHDIMVPFGKAAFFPGRLIHTNEFLVLLGEGYYADRTSKQTVEILNRRGKALESQVNSIKAMMQDFQAEASFFDATANEAAEGLVEIREEYVEENSSERVSDPGSIKQRLSSFSEADNTNVEDEEYARMMSRLDELEQEELAAEVDNEVDEDNQNQGNTAKSDKEIYEDEEYARMMSRLDKFEQEELAAEIDNEVDEDNQDQIAPDHNFRHSEELRSSKRPQQTKDKKTSEDFSNNFCRQQDLSDQSCTD</sequence>
<dbReference type="Proteomes" id="UP001064489">
    <property type="component" value="Chromosome 5"/>
</dbReference>
<comment type="caution">
    <text evidence="6">The sequence shown here is derived from an EMBL/GenBank/DDBJ whole genome shotgun (WGS) entry which is preliminary data.</text>
</comment>
<protein>
    <recommendedName>
        <fullName evidence="8">RNA polymerase II subunit 5-mediating protein homolog</fullName>
    </recommendedName>
</protein>